<gene>
    <name evidence="2" type="ORF">QGM71_20090</name>
</gene>
<accession>A0ABU6KKX9</accession>
<proteinExistence type="predicted"/>
<keyword evidence="3" id="KW-1185">Reference proteome</keyword>
<name>A0ABU6KKX9_9BACI</name>
<evidence type="ECO:0000256" key="1">
    <source>
        <dbReference type="SAM" id="Phobius"/>
    </source>
</evidence>
<evidence type="ECO:0000313" key="2">
    <source>
        <dbReference type="EMBL" id="MEC5425771.1"/>
    </source>
</evidence>
<dbReference type="EMBL" id="JARZFX010000019">
    <property type="protein sequence ID" value="MEC5425771.1"/>
    <property type="molecule type" value="Genomic_DNA"/>
</dbReference>
<keyword evidence="1" id="KW-0812">Transmembrane</keyword>
<sequence length="100" mass="11765">MENSLKNLIRNKYLREDLTKGPNTAKIKNGKRLISAFVANRNNKDEDDFYIQVAKEWVRGYEKKFHSASLIFIIFFLLWWASDIFLNQYISNITGLSDKS</sequence>
<dbReference type="Proteomes" id="UP001335737">
    <property type="component" value="Unassembled WGS sequence"/>
</dbReference>
<evidence type="ECO:0000313" key="3">
    <source>
        <dbReference type="Proteomes" id="UP001335737"/>
    </source>
</evidence>
<organism evidence="2 3">
    <name type="scientific">Virgibacillus tibetensis</name>
    <dbReference type="NCBI Taxonomy" id="3042313"/>
    <lineage>
        <taxon>Bacteria</taxon>
        <taxon>Bacillati</taxon>
        <taxon>Bacillota</taxon>
        <taxon>Bacilli</taxon>
        <taxon>Bacillales</taxon>
        <taxon>Bacillaceae</taxon>
        <taxon>Virgibacillus</taxon>
    </lineage>
</organism>
<protein>
    <submittedName>
        <fullName evidence="2">Uncharacterized protein</fullName>
    </submittedName>
</protein>
<keyword evidence="1" id="KW-1133">Transmembrane helix</keyword>
<feature type="transmembrane region" description="Helical" evidence="1">
    <location>
        <begin position="65"/>
        <end position="82"/>
    </location>
</feature>
<keyword evidence="1" id="KW-0472">Membrane</keyword>
<reference evidence="2 3" key="1">
    <citation type="journal article" date="2024" name="Int. J. Syst. Evol. Microbiol.">
        <title>Virgibacillus tibetensis sp. nov., isolated from salt lake on the Tibetan Plateau of China.</title>
        <authorList>
            <person name="Phurbu D."/>
            <person name="Liu Z.-X."/>
            <person name="Wang R."/>
            <person name="Zheng Y.-Y."/>
            <person name="Liu H.-C."/>
            <person name="Zhou Y.-G."/>
            <person name="Yu Y.-J."/>
            <person name="Li A.-H."/>
        </authorList>
    </citation>
    <scope>NUCLEOTIDE SEQUENCE [LARGE SCALE GENOMIC DNA]</scope>
    <source>
        <strain evidence="2 3">C22-A2</strain>
    </source>
</reference>
<comment type="caution">
    <text evidence="2">The sequence shown here is derived from an EMBL/GenBank/DDBJ whole genome shotgun (WGS) entry which is preliminary data.</text>
</comment>